<sequence>MSPVFAYPAYLGLSGTRFGEKLSNQISHRNYFNFEVCEKKDPYESFIIHVIVNHVAIVKCPRPPFLTSRAFPAAKTPLLMMHAHFGRTGLATMQAETGFGNRSGSDRDKFHLGVGNSFLRKDMVVGGLIPDNFVDLKWEKDRNSGIPEMETVILPLVPSLSNS</sequence>
<protein>
    <submittedName>
        <fullName evidence="1">Uncharacterized protein</fullName>
    </submittedName>
</protein>
<dbReference type="AlphaFoldDB" id="A0A195EEN0"/>
<evidence type="ECO:0000313" key="1">
    <source>
        <dbReference type="EMBL" id="KYN23304.1"/>
    </source>
</evidence>
<dbReference type="EMBL" id="KQ979039">
    <property type="protein sequence ID" value="KYN23304.1"/>
    <property type="molecule type" value="Genomic_DNA"/>
</dbReference>
<organism evidence="1 2">
    <name type="scientific">Trachymyrmex cornetzi</name>
    <dbReference type="NCBI Taxonomy" id="471704"/>
    <lineage>
        <taxon>Eukaryota</taxon>
        <taxon>Metazoa</taxon>
        <taxon>Ecdysozoa</taxon>
        <taxon>Arthropoda</taxon>
        <taxon>Hexapoda</taxon>
        <taxon>Insecta</taxon>
        <taxon>Pterygota</taxon>
        <taxon>Neoptera</taxon>
        <taxon>Endopterygota</taxon>
        <taxon>Hymenoptera</taxon>
        <taxon>Apocrita</taxon>
        <taxon>Aculeata</taxon>
        <taxon>Formicoidea</taxon>
        <taxon>Formicidae</taxon>
        <taxon>Myrmicinae</taxon>
        <taxon>Trachymyrmex</taxon>
    </lineage>
</organism>
<gene>
    <name evidence="1" type="ORF">ALC57_04177</name>
</gene>
<keyword evidence="2" id="KW-1185">Reference proteome</keyword>
<accession>A0A195EEN0</accession>
<name>A0A195EEN0_9HYME</name>
<proteinExistence type="predicted"/>
<reference evidence="1 2" key="1">
    <citation type="submission" date="2015-09" db="EMBL/GenBank/DDBJ databases">
        <title>Trachymyrmex cornetzi WGS genome.</title>
        <authorList>
            <person name="Nygaard S."/>
            <person name="Hu H."/>
            <person name="Boomsma J."/>
            <person name="Zhang G."/>
        </authorList>
    </citation>
    <scope>NUCLEOTIDE SEQUENCE [LARGE SCALE GENOMIC DNA]</scope>
    <source>
        <strain evidence="1">Tcor2-1</strain>
        <tissue evidence="1">Whole body</tissue>
    </source>
</reference>
<evidence type="ECO:0000313" key="2">
    <source>
        <dbReference type="Proteomes" id="UP000078492"/>
    </source>
</evidence>
<dbReference type="Proteomes" id="UP000078492">
    <property type="component" value="Unassembled WGS sequence"/>
</dbReference>